<dbReference type="InterPro" id="IPR001789">
    <property type="entry name" value="Sig_transdc_resp-reg_receiver"/>
</dbReference>
<dbReference type="InterPro" id="IPR046947">
    <property type="entry name" value="LytR-like"/>
</dbReference>
<keyword evidence="5" id="KW-1185">Reference proteome</keyword>
<evidence type="ECO:0000259" key="3">
    <source>
        <dbReference type="PROSITE" id="PS50930"/>
    </source>
</evidence>
<protein>
    <submittedName>
        <fullName evidence="4">Response regulator transcription factor</fullName>
    </submittedName>
</protein>
<evidence type="ECO:0000313" key="4">
    <source>
        <dbReference type="EMBL" id="MBK6263518.1"/>
    </source>
</evidence>
<dbReference type="GO" id="GO:0003677">
    <property type="term" value="F:DNA binding"/>
    <property type="evidence" value="ECO:0007669"/>
    <property type="project" value="InterPro"/>
</dbReference>
<dbReference type="Proteomes" id="UP000611723">
    <property type="component" value="Unassembled WGS sequence"/>
</dbReference>
<dbReference type="PROSITE" id="PS50930">
    <property type="entry name" value="HTH_LYTTR"/>
    <property type="match status" value="1"/>
</dbReference>
<dbReference type="PANTHER" id="PTHR37299:SF1">
    <property type="entry name" value="STAGE 0 SPORULATION PROTEIN A HOMOLOG"/>
    <property type="match status" value="1"/>
</dbReference>
<reference evidence="4" key="1">
    <citation type="submission" date="2021-01" db="EMBL/GenBank/DDBJ databases">
        <title>Marivirga aurantiaca sp. nov., isolated from intertidal surface sediments.</title>
        <authorList>
            <person name="Zhang M."/>
        </authorList>
    </citation>
    <scope>NUCLEOTIDE SEQUENCE</scope>
    <source>
        <strain evidence="4">S37H4</strain>
    </source>
</reference>
<gene>
    <name evidence="4" type="ORF">JKA74_00610</name>
</gene>
<comment type="caution">
    <text evidence="4">The sequence shown here is derived from an EMBL/GenBank/DDBJ whole genome shotgun (WGS) entry which is preliminary data.</text>
</comment>
<dbReference type="AlphaFoldDB" id="A0A935C862"/>
<accession>A0A935C862</accession>
<evidence type="ECO:0000256" key="1">
    <source>
        <dbReference type="PROSITE-ProRule" id="PRU00169"/>
    </source>
</evidence>
<organism evidence="4 5">
    <name type="scientific">Marivirga aurantiaca</name>
    <dbReference type="NCBI Taxonomy" id="2802615"/>
    <lineage>
        <taxon>Bacteria</taxon>
        <taxon>Pseudomonadati</taxon>
        <taxon>Bacteroidota</taxon>
        <taxon>Cytophagia</taxon>
        <taxon>Cytophagales</taxon>
        <taxon>Marivirgaceae</taxon>
        <taxon>Marivirga</taxon>
    </lineage>
</organism>
<dbReference type="EMBL" id="JAEQBW010000001">
    <property type="protein sequence ID" value="MBK6263518.1"/>
    <property type="molecule type" value="Genomic_DNA"/>
</dbReference>
<dbReference type="InterPro" id="IPR007492">
    <property type="entry name" value="LytTR_DNA-bd_dom"/>
</dbReference>
<dbReference type="PANTHER" id="PTHR37299">
    <property type="entry name" value="TRANSCRIPTIONAL REGULATOR-RELATED"/>
    <property type="match status" value="1"/>
</dbReference>
<dbReference type="SMART" id="SM00850">
    <property type="entry name" value="LytTR"/>
    <property type="match status" value="1"/>
</dbReference>
<proteinExistence type="predicted"/>
<dbReference type="Gene3D" id="2.40.50.1020">
    <property type="entry name" value="LytTr DNA-binding domain"/>
    <property type="match status" value="1"/>
</dbReference>
<dbReference type="InterPro" id="IPR011006">
    <property type="entry name" value="CheY-like_superfamily"/>
</dbReference>
<dbReference type="Pfam" id="PF04397">
    <property type="entry name" value="LytTR"/>
    <property type="match status" value="1"/>
</dbReference>
<dbReference type="SUPFAM" id="SSF52172">
    <property type="entry name" value="CheY-like"/>
    <property type="match status" value="1"/>
</dbReference>
<sequence length="232" mass="26729">MAGELNCMVVDDDPIFRQYISKQIKETSGLKLVVEADSAPKAIDLLEEHEVDIIFLDVQMPEMSGIELVARLNNGYEVILVTANDSYAVDAFDQKVTDYLIKPFEYDRFSQAINKARINIEAFRKKKNLIEHIFIKSDGKIIHLRLTDILFVEALADYVVINTEAKKYIVHHTMKGVEKKLPDHRFVRVHRSFIVNLEKIDFIEDLSVHIKVKSIPIGASYKDVLYKTMNFL</sequence>
<evidence type="ECO:0000259" key="2">
    <source>
        <dbReference type="PROSITE" id="PS50110"/>
    </source>
</evidence>
<feature type="domain" description="Response regulatory" evidence="2">
    <location>
        <begin position="6"/>
        <end position="117"/>
    </location>
</feature>
<dbReference type="RefSeq" id="WP_201429212.1">
    <property type="nucleotide sequence ID" value="NZ_JAEQBW010000001.1"/>
</dbReference>
<name>A0A935C862_9BACT</name>
<dbReference type="SMART" id="SM00448">
    <property type="entry name" value="REC"/>
    <property type="match status" value="1"/>
</dbReference>
<dbReference type="Pfam" id="PF00072">
    <property type="entry name" value="Response_reg"/>
    <property type="match status" value="1"/>
</dbReference>
<keyword evidence="1" id="KW-0597">Phosphoprotein</keyword>
<feature type="domain" description="HTH LytTR-type" evidence="3">
    <location>
        <begin position="133"/>
        <end position="200"/>
    </location>
</feature>
<dbReference type="Gene3D" id="3.40.50.2300">
    <property type="match status" value="1"/>
</dbReference>
<evidence type="ECO:0000313" key="5">
    <source>
        <dbReference type="Proteomes" id="UP000611723"/>
    </source>
</evidence>
<dbReference type="GO" id="GO:0000156">
    <property type="term" value="F:phosphorelay response regulator activity"/>
    <property type="evidence" value="ECO:0007669"/>
    <property type="project" value="InterPro"/>
</dbReference>
<feature type="modified residue" description="4-aspartylphosphate" evidence="1">
    <location>
        <position position="57"/>
    </location>
</feature>
<dbReference type="PROSITE" id="PS50110">
    <property type="entry name" value="RESPONSE_REGULATORY"/>
    <property type="match status" value="1"/>
</dbReference>